<dbReference type="InterPro" id="IPR000719">
    <property type="entry name" value="Prot_kinase_dom"/>
</dbReference>
<protein>
    <recommendedName>
        <fullName evidence="1">non-specific serine/threonine protein kinase</fullName>
        <ecNumber evidence="1">2.7.11.1</ecNumber>
    </recommendedName>
</protein>
<dbReference type="PANTHER" id="PTHR11909">
    <property type="entry name" value="CASEIN KINASE-RELATED"/>
    <property type="match status" value="1"/>
</dbReference>
<feature type="compositionally biased region" description="Polar residues" evidence="5">
    <location>
        <begin position="433"/>
        <end position="460"/>
    </location>
</feature>
<dbReference type="AlphaFoldDB" id="A0A8S3S918"/>
<dbReference type="GO" id="GO:0004674">
    <property type="term" value="F:protein serine/threonine kinase activity"/>
    <property type="evidence" value="ECO:0007669"/>
    <property type="project" value="UniProtKB-EC"/>
</dbReference>
<evidence type="ECO:0000259" key="6">
    <source>
        <dbReference type="PROSITE" id="PS50011"/>
    </source>
</evidence>
<dbReference type="EMBL" id="CAJPWZ010001449">
    <property type="protein sequence ID" value="CAG2215611.1"/>
    <property type="molecule type" value="Genomic_DNA"/>
</dbReference>
<evidence type="ECO:0000256" key="2">
    <source>
        <dbReference type="ARBA" id="ARBA00022741"/>
    </source>
</evidence>
<dbReference type="GO" id="GO:0005524">
    <property type="term" value="F:ATP binding"/>
    <property type="evidence" value="ECO:0007669"/>
    <property type="project" value="UniProtKB-UniRule"/>
</dbReference>
<feature type="binding site" evidence="4">
    <location>
        <position position="107"/>
    </location>
    <ligand>
        <name>ATP</name>
        <dbReference type="ChEBI" id="CHEBI:30616"/>
    </ligand>
</feature>
<dbReference type="PROSITE" id="PS50011">
    <property type="entry name" value="PROTEIN_KINASE_DOM"/>
    <property type="match status" value="1"/>
</dbReference>
<feature type="domain" description="Protein kinase" evidence="6">
    <location>
        <begin position="76"/>
        <end position="364"/>
    </location>
</feature>
<evidence type="ECO:0000313" key="8">
    <source>
        <dbReference type="Proteomes" id="UP000683360"/>
    </source>
</evidence>
<dbReference type="OrthoDB" id="2687620at2759"/>
<dbReference type="PROSITE" id="PS00107">
    <property type="entry name" value="PROTEIN_KINASE_ATP"/>
    <property type="match status" value="1"/>
</dbReference>
<organism evidence="7 8">
    <name type="scientific">Mytilus edulis</name>
    <name type="common">Blue mussel</name>
    <dbReference type="NCBI Taxonomy" id="6550"/>
    <lineage>
        <taxon>Eukaryota</taxon>
        <taxon>Metazoa</taxon>
        <taxon>Spiralia</taxon>
        <taxon>Lophotrochozoa</taxon>
        <taxon>Mollusca</taxon>
        <taxon>Bivalvia</taxon>
        <taxon>Autobranchia</taxon>
        <taxon>Pteriomorphia</taxon>
        <taxon>Mytilida</taxon>
        <taxon>Mytiloidea</taxon>
        <taxon>Mytilidae</taxon>
        <taxon>Mytilinae</taxon>
        <taxon>Mytilus</taxon>
    </lineage>
</organism>
<dbReference type="InterPro" id="IPR017441">
    <property type="entry name" value="Protein_kinase_ATP_BS"/>
</dbReference>
<dbReference type="EC" id="2.7.11.1" evidence="1"/>
<keyword evidence="3 4" id="KW-0067">ATP-binding</keyword>
<accession>A0A8S3S918</accession>
<keyword evidence="2 4" id="KW-0547">Nucleotide-binding</keyword>
<evidence type="ECO:0000313" key="7">
    <source>
        <dbReference type="EMBL" id="CAG2215611.1"/>
    </source>
</evidence>
<evidence type="ECO:0000256" key="4">
    <source>
        <dbReference type="PROSITE-ProRule" id="PRU10141"/>
    </source>
</evidence>
<dbReference type="CDD" id="cd14015">
    <property type="entry name" value="STKc_VRK"/>
    <property type="match status" value="1"/>
</dbReference>
<dbReference type="Proteomes" id="UP000683360">
    <property type="component" value="Unassembled WGS sequence"/>
</dbReference>
<dbReference type="Gene3D" id="1.10.510.10">
    <property type="entry name" value="Transferase(Phosphotransferase) domain 1"/>
    <property type="match status" value="1"/>
</dbReference>
<gene>
    <name evidence="7" type="ORF">MEDL_29401</name>
</gene>
<feature type="compositionally biased region" description="Basic residues" evidence="5">
    <location>
        <begin position="506"/>
        <end position="517"/>
    </location>
</feature>
<dbReference type="PROSITE" id="PS00108">
    <property type="entry name" value="PROTEIN_KINASE_ST"/>
    <property type="match status" value="1"/>
</dbReference>
<comment type="caution">
    <text evidence="7">The sequence shown here is derived from an EMBL/GenBank/DDBJ whole genome shotgun (WGS) entry which is preliminary data.</text>
</comment>
<dbReference type="SMART" id="SM00220">
    <property type="entry name" value="S_TKc"/>
    <property type="match status" value="1"/>
</dbReference>
<proteinExistence type="predicted"/>
<sequence length="595" mass="66877">MKTFSIFITRNQSTDFCKTFIDWTAVFPLANQKHQIMPPKAKAGSAQKKTRAPKAHKLPDPFPKGELLKDYGKKHWRLGEVIGQGGFGLIYLATLVDGTKDETYVVKIEPIANGPLFCELHVYQRVAKPEMVDEWCKAKKMKYLGVPKYISSGTHTRGKETFRFMVMERFGTDVQKVFEKSGKTFSRHTVCALALRLLDTLEYLHNKGYAHADIKAANLLTGFSHGKEQPNQVYLVDFGLAYKFYCDGVHKEYKEDPKRCHDGTVEFTSTDAHKGVAASRRGDMEILGFCLLQWLCSRLPWENNLENKDYVRDSKIKYMKDIPGLIKACFPSGSHPDEITKYLTYVSKMKYEDVPDYNKLRSIFRGGISGKDEWKIDLPLSVASSSKKTAQKRKSAGEPFSPVEKKVKSAARVTKKEKESTPKPKAVKKTVKNIKSPSTSTPRQIKSPVNTPKHITSPRATVSKVATPKIPGKPASRHGTPKLTLAGRKRSRSRSPAPASSNVKKGSPKKSTKKKGKETKSRSNIRCVYADITRILLRVWLTPQGTNLNNLPLKFVNFIFESTYRIHLICQSIIIVMLVALSHSGGQYLTNSAVI</sequence>
<keyword evidence="8" id="KW-1185">Reference proteome</keyword>
<dbReference type="SUPFAM" id="SSF56112">
    <property type="entry name" value="Protein kinase-like (PK-like)"/>
    <property type="match status" value="1"/>
</dbReference>
<evidence type="ECO:0000256" key="1">
    <source>
        <dbReference type="ARBA" id="ARBA00012513"/>
    </source>
</evidence>
<reference evidence="7" key="1">
    <citation type="submission" date="2021-03" db="EMBL/GenBank/DDBJ databases">
        <authorList>
            <person name="Bekaert M."/>
        </authorList>
    </citation>
    <scope>NUCLEOTIDE SEQUENCE</scope>
</reference>
<dbReference type="InterPro" id="IPR011009">
    <property type="entry name" value="Kinase-like_dom_sf"/>
</dbReference>
<dbReference type="Pfam" id="PF00069">
    <property type="entry name" value="Pkinase"/>
    <property type="match status" value="1"/>
</dbReference>
<evidence type="ECO:0000256" key="3">
    <source>
        <dbReference type="ARBA" id="ARBA00022840"/>
    </source>
</evidence>
<feature type="compositionally biased region" description="Low complexity" evidence="5">
    <location>
        <begin position="494"/>
        <end position="505"/>
    </location>
</feature>
<dbReference type="InterPro" id="IPR008271">
    <property type="entry name" value="Ser/Thr_kinase_AS"/>
</dbReference>
<keyword evidence="7" id="KW-0808">Transferase</keyword>
<evidence type="ECO:0000256" key="5">
    <source>
        <dbReference type="SAM" id="MobiDB-lite"/>
    </source>
</evidence>
<name>A0A8S3S918_MYTED</name>
<dbReference type="InterPro" id="IPR050235">
    <property type="entry name" value="CK1_Ser-Thr_kinase"/>
</dbReference>
<feature type="region of interest" description="Disordered" evidence="5">
    <location>
        <begin position="385"/>
        <end position="521"/>
    </location>
</feature>